<dbReference type="Gene3D" id="3.40.50.720">
    <property type="entry name" value="NAD(P)-binding Rossmann-like Domain"/>
    <property type="match status" value="2"/>
</dbReference>
<keyword evidence="3" id="KW-0520">NAD</keyword>
<evidence type="ECO:0000313" key="6">
    <source>
        <dbReference type="EMBL" id="BAU57079.2"/>
    </source>
</evidence>
<dbReference type="Proteomes" id="UP000218890">
    <property type="component" value="Chromosome"/>
</dbReference>
<accession>A0A0X8X7S7</accession>
<dbReference type="SMART" id="SM00984">
    <property type="entry name" value="UDPG_MGDP_dh_C"/>
    <property type="match status" value="1"/>
</dbReference>
<feature type="domain" description="UDP-glucose/GDP-mannose dehydrogenase C-terminal" evidence="5">
    <location>
        <begin position="377"/>
        <end position="476"/>
    </location>
</feature>
<dbReference type="SUPFAM" id="SSF48179">
    <property type="entry name" value="6-phosphogluconate dehydrogenase C-terminal domain-like"/>
    <property type="match status" value="1"/>
</dbReference>
<dbReference type="AlphaFoldDB" id="A0A0X8X7S7"/>
<dbReference type="RefSeq" id="WP_096407680.1">
    <property type="nucleotide sequence ID" value="NZ_AP017372.2"/>
</dbReference>
<dbReference type="InterPro" id="IPR017476">
    <property type="entry name" value="UDP-Glc/GDP-Man"/>
</dbReference>
<gene>
    <name evidence="6" type="ORF">HH1059_04070</name>
</gene>
<dbReference type="EMBL" id="AP017372">
    <property type="protein sequence ID" value="BAU57079.2"/>
    <property type="molecule type" value="Genomic_DNA"/>
</dbReference>
<evidence type="ECO:0000256" key="4">
    <source>
        <dbReference type="PIRNR" id="PIRNR000124"/>
    </source>
</evidence>
<evidence type="ECO:0000313" key="7">
    <source>
        <dbReference type="Proteomes" id="UP000218890"/>
    </source>
</evidence>
<evidence type="ECO:0000256" key="1">
    <source>
        <dbReference type="ARBA" id="ARBA00006601"/>
    </source>
</evidence>
<dbReference type="InterPro" id="IPR036291">
    <property type="entry name" value="NAD(P)-bd_dom_sf"/>
</dbReference>
<keyword evidence="7" id="KW-1185">Reference proteome</keyword>
<sequence length="496" mass="55226">MTISVSPITGKQYTIPTEPDDQAGIDAFLSGNRSKPVVAVQGLGFVGAVMSLVCANALGRDYAVLGLDLPTPEAYWRIQSLNEGIFPLTAEDPKIEEFFNRAQEQGNFYATYDPYAYAVADVIIVDINLDVAKDTEAWGQLSDYDVDLTGFRKAMRAIGEQCKEDVLVLVETTVPPGTCQKVVRPILEEELARRGLRTDRFKLGHSYERVMPGPNYVDSIRTFPRVYAGIDEKSADATEAFLKTIIDTDQCPLTRLGSTNATEMAKVLENAYRAMNIAFVVEWSRFAEEAGVDLYGVVNAIRERPTHANLMYPGIGVGGYCLTKDPLLASWSRRELFGADEGLHHSERAVAVNDRMPVYAYEFLREQHGSLNGARVLLLGVSYRGEVGDTRFSPVDLFYDCLQADGAELTLHDPYVPYWPEKEREVHQDLQAALGEQPQVVAISTGHQLYKRPETIDALMALEDLFIYDTIGVLSVEQIVRLRERHTVKVLGRGDL</sequence>
<comment type="similarity">
    <text evidence="1 4">Belongs to the UDP-glucose/GDP-mannose dehydrogenase family.</text>
</comment>
<dbReference type="NCBIfam" id="TIGR03026">
    <property type="entry name" value="NDP-sugDHase"/>
    <property type="match status" value="1"/>
</dbReference>
<dbReference type="PANTHER" id="PTHR43491">
    <property type="entry name" value="UDP-N-ACETYL-D-MANNOSAMINE DEHYDROGENASE"/>
    <property type="match status" value="1"/>
</dbReference>
<dbReference type="GO" id="GO:0051287">
    <property type="term" value="F:NAD binding"/>
    <property type="evidence" value="ECO:0007669"/>
    <property type="project" value="InterPro"/>
</dbReference>
<dbReference type="PIRSF" id="PIRSF000124">
    <property type="entry name" value="UDPglc_GDPman_dh"/>
    <property type="match status" value="1"/>
</dbReference>
<dbReference type="OrthoDB" id="9803238at2"/>
<proteinExistence type="inferred from homology"/>
<dbReference type="Pfam" id="PF03720">
    <property type="entry name" value="UDPG_MGDP_dh_C"/>
    <property type="match status" value="1"/>
</dbReference>
<dbReference type="InterPro" id="IPR001732">
    <property type="entry name" value="UDP-Glc/GDP-Man_DH_N"/>
</dbReference>
<keyword evidence="2" id="KW-0560">Oxidoreductase</keyword>
<evidence type="ECO:0000256" key="2">
    <source>
        <dbReference type="ARBA" id="ARBA00023002"/>
    </source>
</evidence>
<dbReference type="PIRSF" id="PIRSF500136">
    <property type="entry name" value="UDP_ManNAc_DH"/>
    <property type="match status" value="1"/>
</dbReference>
<dbReference type="KEGG" id="hhk:HH1059_04070"/>
<evidence type="ECO:0000256" key="3">
    <source>
        <dbReference type="ARBA" id="ARBA00023027"/>
    </source>
</evidence>
<dbReference type="GO" id="GO:0000271">
    <property type="term" value="P:polysaccharide biosynthetic process"/>
    <property type="evidence" value="ECO:0007669"/>
    <property type="project" value="InterPro"/>
</dbReference>
<dbReference type="Pfam" id="PF03721">
    <property type="entry name" value="UDPG_MGDP_dh_N"/>
    <property type="match status" value="1"/>
</dbReference>
<reference evidence="6" key="1">
    <citation type="submission" date="2016-02" db="EMBL/GenBank/DDBJ databases">
        <title>Halorhodospira halochloris DSM-1059 complete genome, version 2.</title>
        <authorList>
            <person name="Tsukatani Y."/>
        </authorList>
    </citation>
    <scope>NUCLEOTIDE SEQUENCE</scope>
    <source>
        <strain evidence="6">DSM 1059</strain>
    </source>
</reference>
<organism evidence="6 7">
    <name type="scientific">Halorhodospira halochloris</name>
    <name type="common">Ectothiorhodospira halochloris</name>
    <dbReference type="NCBI Taxonomy" id="1052"/>
    <lineage>
        <taxon>Bacteria</taxon>
        <taxon>Pseudomonadati</taxon>
        <taxon>Pseudomonadota</taxon>
        <taxon>Gammaproteobacteria</taxon>
        <taxon>Chromatiales</taxon>
        <taxon>Ectothiorhodospiraceae</taxon>
        <taxon>Halorhodospira</taxon>
    </lineage>
</organism>
<dbReference type="InterPro" id="IPR028359">
    <property type="entry name" value="UDP_ManNAc/GlcNAc_DH"/>
</dbReference>
<protein>
    <submittedName>
        <fullName evidence="6">UDP-glucose dehydrogenase</fullName>
    </submittedName>
</protein>
<dbReference type="InterPro" id="IPR008927">
    <property type="entry name" value="6-PGluconate_DH-like_C_sf"/>
</dbReference>
<dbReference type="GO" id="GO:0016616">
    <property type="term" value="F:oxidoreductase activity, acting on the CH-OH group of donors, NAD or NADP as acceptor"/>
    <property type="evidence" value="ECO:0007669"/>
    <property type="project" value="InterPro"/>
</dbReference>
<dbReference type="InterPro" id="IPR014026">
    <property type="entry name" value="UDP-Glc/GDP-Man_DH_dimer"/>
</dbReference>
<evidence type="ECO:0000259" key="5">
    <source>
        <dbReference type="SMART" id="SM00984"/>
    </source>
</evidence>
<dbReference type="InterPro" id="IPR014027">
    <property type="entry name" value="UDP-Glc/GDP-Man_DH_C"/>
</dbReference>
<name>A0A0X8X7S7_HALHR</name>
<dbReference type="Pfam" id="PF00984">
    <property type="entry name" value="UDPG_MGDP_dh"/>
    <property type="match status" value="1"/>
</dbReference>
<dbReference type="SUPFAM" id="SSF52413">
    <property type="entry name" value="UDP-glucose/GDP-mannose dehydrogenase C-terminal domain"/>
    <property type="match status" value="1"/>
</dbReference>
<dbReference type="InterPro" id="IPR036220">
    <property type="entry name" value="UDP-Glc/GDP-Man_DH_C_sf"/>
</dbReference>
<dbReference type="GO" id="GO:0016628">
    <property type="term" value="F:oxidoreductase activity, acting on the CH-CH group of donors, NAD or NADP as acceptor"/>
    <property type="evidence" value="ECO:0007669"/>
    <property type="project" value="InterPro"/>
</dbReference>
<dbReference type="PANTHER" id="PTHR43491:SF2">
    <property type="entry name" value="UDP-N-ACETYL-D-MANNOSAMINE DEHYDROGENASE"/>
    <property type="match status" value="1"/>
</dbReference>
<dbReference type="SUPFAM" id="SSF51735">
    <property type="entry name" value="NAD(P)-binding Rossmann-fold domains"/>
    <property type="match status" value="1"/>
</dbReference>